<dbReference type="PROSITE" id="PS51123">
    <property type="entry name" value="OMPA_2"/>
    <property type="match status" value="1"/>
</dbReference>
<dbReference type="Proteomes" id="UP000189670">
    <property type="component" value="Unassembled WGS sequence"/>
</dbReference>
<dbReference type="InterPro" id="IPR003367">
    <property type="entry name" value="Thrombospondin_3-like_rpt"/>
</dbReference>
<dbReference type="GO" id="GO:0007155">
    <property type="term" value="P:cell adhesion"/>
    <property type="evidence" value="ECO:0007669"/>
    <property type="project" value="InterPro"/>
</dbReference>
<feature type="domain" description="OmpA-like" evidence="12">
    <location>
        <begin position="352"/>
        <end position="424"/>
    </location>
</feature>
<name>A0A1V1PA21_9BACT</name>
<keyword evidence="9" id="KW-0998">Cell outer membrane</keyword>
<dbReference type="PROSITE" id="PS51257">
    <property type="entry name" value="PROKAR_LIPOPROTEIN"/>
    <property type="match status" value="1"/>
</dbReference>
<evidence type="ECO:0000313" key="14">
    <source>
        <dbReference type="Proteomes" id="UP000189670"/>
    </source>
</evidence>
<reference evidence="14" key="1">
    <citation type="submission" date="2012-11" db="EMBL/GenBank/DDBJ databases">
        <authorList>
            <person name="Lucero-Rivera Y.E."/>
            <person name="Tovar-Ramirez D."/>
        </authorList>
    </citation>
    <scope>NUCLEOTIDE SEQUENCE [LARGE SCALE GENOMIC DNA]</scope>
    <source>
        <strain evidence="14">Araruama</strain>
    </source>
</reference>
<sequence>MNERIINSLIVGCMILFVSVSCAYGGDEASSNISLSPFAGGYLFEGQQTFGGNAVYGLNLGYQFSNHWAARIGGAYGEFQHAQMNEQTFSENLNDVDAMIGYLDLMFIYPIFNNLEPYILLGGGDLYLDLVDKDQNHFPFVKYGAGLTIKVTDNMGLWGEFTHNVIHEDQEVVGGSGDEYRNNAMYVAGFSLYLDTSKGVAYDRSPRQKRYQAAMPNVPRDDILYDINGNPWDSDGDGVNEQKDQCAGTPSNVPVDANGCPHDKDHDGVFDYKDHCKNTERYVTVDKFGCPKDSDSDGVYDMEDHCQDTPNQAIVDLKGCPMDSDADGVYDGMDQCPKTMKGMQVDAKGCPRLEKTITFSLNITFKVNSAEVDSQYFGELKKLATMMKQYPKTRVVIEAHTDNIGSKMANLKLSQKRADSVRHF</sequence>
<comment type="subcellular location">
    <subcellularLocation>
        <location evidence="1">Cell outer membrane</location>
        <topology evidence="1">Multi-pass membrane protein</topology>
    </subcellularLocation>
</comment>
<evidence type="ECO:0000256" key="10">
    <source>
        <dbReference type="PROSITE-ProRule" id="PRU00473"/>
    </source>
</evidence>
<evidence type="ECO:0000256" key="9">
    <source>
        <dbReference type="ARBA" id="ARBA00023237"/>
    </source>
</evidence>
<dbReference type="GO" id="GO:0006811">
    <property type="term" value="P:monoatomic ion transport"/>
    <property type="evidence" value="ECO:0007669"/>
    <property type="project" value="UniProtKB-KW"/>
</dbReference>
<dbReference type="InterPro" id="IPR027385">
    <property type="entry name" value="Beta-barrel_OMP"/>
</dbReference>
<dbReference type="Gene3D" id="3.30.1330.60">
    <property type="entry name" value="OmpA-like domain"/>
    <property type="match status" value="1"/>
</dbReference>
<dbReference type="InterPro" id="IPR011250">
    <property type="entry name" value="OMP/PagP_B-barrel"/>
</dbReference>
<evidence type="ECO:0000256" key="7">
    <source>
        <dbReference type="ARBA" id="ARBA00023114"/>
    </source>
</evidence>
<proteinExistence type="predicted"/>
<dbReference type="EMBL" id="ATBP01000227">
    <property type="protein sequence ID" value="ETR71752.1"/>
    <property type="molecule type" value="Genomic_DNA"/>
</dbReference>
<dbReference type="Gene3D" id="2.40.160.20">
    <property type="match status" value="1"/>
</dbReference>
<dbReference type="PRINTS" id="PR01021">
    <property type="entry name" value="OMPADOMAIN"/>
</dbReference>
<evidence type="ECO:0000259" key="12">
    <source>
        <dbReference type="PROSITE" id="PS51123"/>
    </source>
</evidence>
<gene>
    <name evidence="13" type="ORF">OMM_07910</name>
</gene>
<dbReference type="InterPro" id="IPR036737">
    <property type="entry name" value="OmpA-like_sf"/>
</dbReference>
<keyword evidence="7" id="KW-0626">Porin</keyword>
<dbReference type="SUPFAM" id="SSF103647">
    <property type="entry name" value="TSP type-3 repeat"/>
    <property type="match status" value="1"/>
</dbReference>
<dbReference type="PANTHER" id="PTHR30329">
    <property type="entry name" value="STATOR ELEMENT OF FLAGELLAR MOTOR COMPLEX"/>
    <property type="match status" value="1"/>
</dbReference>
<dbReference type="InterPro" id="IPR050330">
    <property type="entry name" value="Bact_OuterMem_StrucFunc"/>
</dbReference>
<dbReference type="Gene3D" id="4.10.1080.10">
    <property type="entry name" value="TSP type-3 repeat"/>
    <property type="match status" value="1"/>
</dbReference>
<accession>A0A1V1PA21</accession>
<dbReference type="Pfam" id="PF13505">
    <property type="entry name" value="OMP_b-brl"/>
    <property type="match status" value="1"/>
</dbReference>
<dbReference type="InterPro" id="IPR006664">
    <property type="entry name" value="OMP_bac"/>
</dbReference>
<dbReference type="Pfam" id="PF02412">
    <property type="entry name" value="TSP_3"/>
    <property type="match status" value="2"/>
</dbReference>
<evidence type="ECO:0000256" key="11">
    <source>
        <dbReference type="SAM" id="MobiDB-lite"/>
    </source>
</evidence>
<evidence type="ECO:0000256" key="2">
    <source>
        <dbReference type="ARBA" id="ARBA00022448"/>
    </source>
</evidence>
<dbReference type="GO" id="GO:0009279">
    <property type="term" value="C:cell outer membrane"/>
    <property type="evidence" value="ECO:0007669"/>
    <property type="project" value="UniProtKB-SubCell"/>
</dbReference>
<dbReference type="GO" id="GO:0005509">
    <property type="term" value="F:calcium ion binding"/>
    <property type="evidence" value="ECO:0007669"/>
    <property type="project" value="InterPro"/>
</dbReference>
<dbReference type="InterPro" id="IPR028974">
    <property type="entry name" value="TSP_type-3_rpt"/>
</dbReference>
<dbReference type="GO" id="GO:0046930">
    <property type="term" value="C:pore complex"/>
    <property type="evidence" value="ECO:0007669"/>
    <property type="project" value="UniProtKB-KW"/>
</dbReference>
<dbReference type="SUPFAM" id="SSF56925">
    <property type="entry name" value="OMPA-like"/>
    <property type="match status" value="1"/>
</dbReference>
<evidence type="ECO:0000256" key="6">
    <source>
        <dbReference type="ARBA" id="ARBA00023065"/>
    </source>
</evidence>
<dbReference type="CDD" id="cd07185">
    <property type="entry name" value="OmpA_C-like"/>
    <property type="match status" value="1"/>
</dbReference>
<evidence type="ECO:0000256" key="4">
    <source>
        <dbReference type="ARBA" id="ARBA00022692"/>
    </source>
</evidence>
<evidence type="ECO:0000313" key="13">
    <source>
        <dbReference type="EMBL" id="ETR71752.1"/>
    </source>
</evidence>
<evidence type="ECO:0000256" key="1">
    <source>
        <dbReference type="ARBA" id="ARBA00004571"/>
    </source>
</evidence>
<keyword evidence="8 10" id="KW-0472">Membrane</keyword>
<dbReference type="GO" id="GO:0015288">
    <property type="term" value="F:porin activity"/>
    <property type="evidence" value="ECO:0007669"/>
    <property type="project" value="UniProtKB-KW"/>
</dbReference>
<comment type="caution">
    <text evidence="13">The sequence shown here is derived from an EMBL/GenBank/DDBJ whole genome shotgun (WGS) entry which is preliminary data.</text>
</comment>
<dbReference type="AlphaFoldDB" id="A0A1V1PA21"/>
<dbReference type="SUPFAM" id="SSF103088">
    <property type="entry name" value="OmpA-like"/>
    <property type="match status" value="1"/>
</dbReference>
<evidence type="ECO:0000256" key="8">
    <source>
        <dbReference type="ARBA" id="ARBA00023136"/>
    </source>
</evidence>
<evidence type="ECO:0000256" key="5">
    <source>
        <dbReference type="ARBA" id="ARBA00022729"/>
    </source>
</evidence>
<keyword evidence="3" id="KW-1134">Transmembrane beta strand</keyword>
<keyword evidence="4" id="KW-0812">Transmembrane</keyword>
<dbReference type="InterPro" id="IPR006665">
    <property type="entry name" value="OmpA-like"/>
</dbReference>
<protein>
    <submittedName>
        <fullName evidence="13">OmpA-OmpF porin, OOP family</fullName>
    </submittedName>
</protein>
<organism evidence="13 14">
    <name type="scientific">Candidatus Magnetoglobus multicellularis str. Araruama</name>
    <dbReference type="NCBI Taxonomy" id="890399"/>
    <lineage>
        <taxon>Bacteria</taxon>
        <taxon>Pseudomonadati</taxon>
        <taxon>Thermodesulfobacteriota</taxon>
        <taxon>Desulfobacteria</taxon>
        <taxon>Desulfobacterales</taxon>
        <taxon>Desulfobacteraceae</taxon>
        <taxon>Candidatus Magnetoglobus</taxon>
    </lineage>
</organism>
<keyword evidence="6" id="KW-0406">Ion transport</keyword>
<dbReference type="Pfam" id="PF00691">
    <property type="entry name" value="OmpA"/>
    <property type="match status" value="1"/>
</dbReference>
<keyword evidence="2" id="KW-0813">Transport</keyword>
<dbReference type="PANTHER" id="PTHR30329:SF21">
    <property type="entry name" value="LIPOPROTEIN YIAD-RELATED"/>
    <property type="match status" value="1"/>
</dbReference>
<keyword evidence="5" id="KW-0732">Signal</keyword>
<feature type="region of interest" description="Disordered" evidence="11">
    <location>
        <begin position="240"/>
        <end position="259"/>
    </location>
</feature>
<evidence type="ECO:0000256" key="3">
    <source>
        <dbReference type="ARBA" id="ARBA00022452"/>
    </source>
</evidence>